<feature type="signal peptide" evidence="1">
    <location>
        <begin position="1"/>
        <end position="19"/>
    </location>
</feature>
<gene>
    <name evidence="2" type="ORF">ACFSR2_11645</name>
</gene>
<evidence type="ECO:0000256" key="1">
    <source>
        <dbReference type="SAM" id="SignalP"/>
    </source>
</evidence>
<dbReference type="RefSeq" id="WP_340235732.1">
    <property type="nucleotide sequence ID" value="NZ_JBBEWC010000005.1"/>
</dbReference>
<dbReference type="Proteomes" id="UP001597510">
    <property type="component" value="Unassembled WGS sequence"/>
</dbReference>
<protein>
    <submittedName>
        <fullName evidence="2">Uncharacterized protein</fullName>
    </submittedName>
</protein>
<dbReference type="EMBL" id="JBHULC010000011">
    <property type="protein sequence ID" value="MFD2521544.1"/>
    <property type="molecule type" value="Genomic_DNA"/>
</dbReference>
<accession>A0ABW5J7L4</accession>
<feature type="chain" id="PRO_5046244185" evidence="1">
    <location>
        <begin position="20"/>
        <end position="172"/>
    </location>
</feature>
<proteinExistence type="predicted"/>
<sequence length="172" mass="18930">MKPFAILLLLVVISSSVFAQSSDTLTTKRVFITTKIYRNGFKLSHKKITELYQETWQPKVKYKWGFYMNPAAPVVTIAGVGLAVIGLKGEDATAVVRGREVNYKVRSLPKLLVGIGIIAGGLCMMEASNELIQHSVDIYNAKLKNQKPLASFIQKVNVGITESNGVGLTLRF</sequence>
<reference evidence="3" key="1">
    <citation type="journal article" date="2019" name="Int. J. Syst. Evol. Microbiol.">
        <title>The Global Catalogue of Microorganisms (GCM) 10K type strain sequencing project: providing services to taxonomists for standard genome sequencing and annotation.</title>
        <authorList>
            <consortium name="The Broad Institute Genomics Platform"/>
            <consortium name="The Broad Institute Genome Sequencing Center for Infectious Disease"/>
            <person name="Wu L."/>
            <person name="Ma J."/>
        </authorList>
    </citation>
    <scope>NUCLEOTIDE SEQUENCE [LARGE SCALE GENOMIC DNA]</scope>
    <source>
        <strain evidence="3">KCTC 52344</strain>
    </source>
</reference>
<organism evidence="2 3">
    <name type="scientific">Emticicia soli</name>
    <dbReference type="NCBI Taxonomy" id="2027878"/>
    <lineage>
        <taxon>Bacteria</taxon>
        <taxon>Pseudomonadati</taxon>
        <taxon>Bacteroidota</taxon>
        <taxon>Cytophagia</taxon>
        <taxon>Cytophagales</taxon>
        <taxon>Leadbetterellaceae</taxon>
        <taxon>Emticicia</taxon>
    </lineage>
</organism>
<keyword evidence="3" id="KW-1185">Reference proteome</keyword>
<evidence type="ECO:0000313" key="2">
    <source>
        <dbReference type="EMBL" id="MFD2521544.1"/>
    </source>
</evidence>
<name>A0ABW5J7L4_9BACT</name>
<keyword evidence="1" id="KW-0732">Signal</keyword>
<comment type="caution">
    <text evidence="2">The sequence shown here is derived from an EMBL/GenBank/DDBJ whole genome shotgun (WGS) entry which is preliminary data.</text>
</comment>
<evidence type="ECO:0000313" key="3">
    <source>
        <dbReference type="Proteomes" id="UP001597510"/>
    </source>
</evidence>